<evidence type="ECO:0000313" key="6">
    <source>
        <dbReference type="Proteomes" id="UP000007812"/>
    </source>
</evidence>
<evidence type="ECO:0000256" key="3">
    <source>
        <dbReference type="ARBA" id="ARBA00040298"/>
    </source>
</evidence>
<dbReference type="Pfam" id="PF01593">
    <property type="entry name" value="Amino_oxidase"/>
    <property type="match status" value="1"/>
</dbReference>
<dbReference type="Gene3D" id="3.50.50.60">
    <property type="entry name" value="FAD/NAD(P)-binding domain"/>
    <property type="match status" value="2"/>
</dbReference>
<reference evidence="5 6" key="1">
    <citation type="journal article" date="2011" name="J. Bacteriol.">
        <title>Complete genome sequence of Metallosphaera cuprina, a metal sulfide-oxidizing archaeon from a hot spring.</title>
        <authorList>
            <person name="Liu L.J."/>
            <person name="You X.Y."/>
            <person name="Zheng H."/>
            <person name="Wang S."/>
            <person name="Jiang C.Y."/>
            <person name="Liu S.J."/>
        </authorList>
    </citation>
    <scope>NUCLEOTIDE SEQUENCE [LARGE SCALE GENOMIC DNA]</scope>
    <source>
        <strain evidence="5 6">Ar-4</strain>
    </source>
</reference>
<protein>
    <recommendedName>
        <fullName evidence="3">Pyridine nucleotide-disulfide oxidoreductase domain-containing protein 2</fullName>
    </recommendedName>
</protein>
<feature type="domain" description="Amine oxidase" evidence="4">
    <location>
        <begin position="13"/>
        <end position="320"/>
    </location>
</feature>
<sequence length="516" mass="57192">MYDVTVIGGGHNGLVAAAYLAMKGLKVAVFERREIVGGASVTEELWPGVKVSTGAYVLSLLRPKIIKDLNLERFGLEVITKDPGLFVPFENRKALYVWNDVNRTLKEIEKFSKRDAQAYRRWLKFWEPFYDMADLLMLNPPVSLEDIGELVQLMKLSDNKEDLLYSLRTLVQDASSLLNEFFESEELKAALVEDAVVGTMASPSMPGTAYVLAHHVLGEVNGIKGAWGYVKGGMGGVTQALRRAAETLGVEIYTGTEVDKILVKGDKVEGLTLTDGKTIRSKVVLSNADPKTTYLKLLREAEIDEKIISKVRSLKSRGVSFKIVGYLDELPDFGGGKSLSPEHMASELILPSVDYVEKAFTDSKVFGYSKEPWLSINIQSSVDPTAAPPGKFAFSIFGQYLPYNPKLDEMKDLIYQLSIEKIREYAPNFKPVKYEVLTPLDIERRFGIIEGNIFHLDMTPDQLYLFRPLPGYNYNTPIKGLYLCGSGTHPGGGVTGAPGYNSAKKVISDMESGVLR</sequence>
<dbReference type="InterPro" id="IPR002937">
    <property type="entry name" value="Amino_oxidase"/>
</dbReference>
<organism evidence="5 6">
    <name type="scientific">Metallosphaera cuprina (strain Ar-4)</name>
    <dbReference type="NCBI Taxonomy" id="1006006"/>
    <lineage>
        <taxon>Archaea</taxon>
        <taxon>Thermoproteota</taxon>
        <taxon>Thermoprotei</taxon>
        <taxon>Sulfolobales</taxon>
        <taxon>Sulfolobaceae</taxon>
        <taxon>Metallosphaera</taxon>
    </lineage>
</organism>
<name>F4FZ46_METCR</name>
<dbReference type="HOGENOM" id="CLU_019327_0_1_2"/>
<dbReference type="GeneID" id="10493702"/>
<dbReference type="Proteomes" id="UP000007812">
    <property type="component" value="Chromosome"/>
</dbReference>
<comment type="function">
    <text evidence="1">Probable oxidoreductase that may play a role as regulator of mitochondrial function.</text>
</comment>
<dbReference type="AlphaFoldDB" id="F4FZ46"/>
<gene>
    <name evidence="5" type="ordered locus">Mcup_1513</name>
</gene>
<dbReference type="EMBL" id="CP002656">
    <property type="protein sequence ID" value="AEB95616.1"/>
    <property type="molecule type" value="Genomic_DNA"/>
</dbReference>
<dbReference type="SUPFAM" id="SSF51905">
    <property type="entry name" value="FAD/NAD(P)-binding domain"/>
    <property type="match status" value="1"/>
</dbReference>
<comment type="subunit">
    <text evidence="2">Interacts with COX5B; this interaction may contribute to localize PYROXD2 to the inner face of the inner mitochondrial membrane.</text>
</comment>
<dbReference type="RefSeq" id="WP_013738114.1">
    <property type="nucleotide sequence ID" value="NC_015435.1"/>
</dbReference>
<evidence type="ECO:0000256" key="2">
    <source>
        <dbReference type="ARBA" id="ARBA00038825"/>
    </source>
</evidence>
<dbReference type="InterPro" id="IPR036188">
    <property type="entry name" value="FAD/NAD-bd_sf"/>
</dbReference>
<dbReference type="PANTHER" id="PTHR10668:SF103">
    <property type="entry name" value="PYRIDINE NUCLEOTIDE-DISULFIDE OXIDOREDUCTASE DOMAIN-CONTAINING PROTEIN 2"/>
    <property type="match status" value="1"/>
</dbReference>
<evidence type="ECO:0000256" key="1">
    <source>
        <dbReference type="ARBA" id="ARBA00037217"/>
    </source>
</evidence>
<dbReference type="STRING" id="1006006.Mcup_1513"/>
<dbReference type="eggNOG" id="arCOG01521">
    <property type="taxonomic scope" value="Archaea"/>
</dbReference>
<dbReference type="GO" id="GO:0016491">
    <property type="term" value="F:oxidoreductase activity"/>
    <property type="evidence" value="ECO:0007669"/>
    <property type="project" value="InterPro"/>
</dbReference>
<dbReference type="PATRIC" id="fig|1006006.8.peg.1509"/>
<dbReference type="PANTHER" id="PTHR10668">
    <property type="entry name" value="PHYTOENE DEHYDROGENASE"/>
    <property type="match status" value="1"/>
</dbReference>
<proteinExistence type="predicted"/>
<dbReference type="OrthoDB" id="11867at2157"/>
<evidence type="ECO:0000259" key="4">
    <source>
        <dbReference type="Pfam" id="PF01593"/>
    </source>
</evidence>
<keyword evidence="6" id="KW-1185">Reference proteome</keyword>
<dbReference type="KEGG" id="mcn:Mcup_1513"/>
<evidence type="ECO:0000313" key="5">
    <source>
        <dbReference type="EMBL" id="AEB95616.1"/>
    </source>
</evidence>
<accession>F4FZ46</accession>